<feature type="transmembrane region" description="Helical" evidence="12">
    <location>
        <begin position="12"/>
        <end position="30"/>
    </location>
</feature>
<dbReference type="eggNOG" id="KOG1187">
    <property type="taxonomic scope" value="Eukaryota"/>
</dbReference>
<dbReference type="InParanoid" id="A0A061EH27"/>
<keyword evidence="6" id="KW-0547">Nucleotide-binding</keyword>
<dbReference type="HOGENOM" id="CLU_000288_42_5_1"/>
<dbReference type="GO" id="GO:0004674">
    <property type="term" value="F:protein serine/threonine kinase activity"/>
    <property type="evidence" value="ECO:0007669"/>
    <property type="project" value="UniProtKB-KW"/>
</dbReference>
<evidence type="ECO:0000259" key="13">
    <source>
        <dbReference type="PROSITE" id="PS50011"/>
    </source>
</evidence>
<evidence type="ECO:0000256" key="1">
    <source>
        <dbReference type="ARBA" id="ARBA00004479"/>
    </source>
</evidence>
<feature type="transmembrane region" description="Helical" evidence="12">
    <location>
        <begin position="464"/>
        <end position="483"/>
    </location>
</feature>
<keyword evidence="3" id="KW-0808">Transferase</keyword>
<reference evidence="14 15" key="1">
    <citation type="journal article" date="2013" name="Genome Biol.">
        <title>The genome sequence of the most widely cultivated cacao type and its use to identify candidate genes regulating pod color.</title>
        <authorList>
            <person name="Motamayor J.C."/>
            <person name="Mockaitis K."/>
            <person name="Schmutz J."/>
            <person name="Haiminen N."/>
            <person name="Iii D.L."/>
            <person name="Cornejo O."/>
            <person name="Findley S.D."/>
            <person name="Zheng P."/>
            <person name="Utro F."/>
            <person name="Royaert S."/>
            <person name="Saski C."/>
            <person name="Jenkins J."/>
            <person name="Podicheti R."/>
            <person name="Zhao M."/>
            <person name="Scheffler B.E."/>
            <person name="Stack J.C."/>
            <person name="Feltus F.A."/>
            <person name="Mustiga G.M."/>
            <person name="Amores F."/>
            <person name="Phillips W."/>
            <person name="Marelli J.P."/>
            <person name="May G.D."/>
            <person name="Shapiro H."/>
            <person name="Ma J."/>
            <person name="Bustamante C.D."/>
            <person name="Schnell R.J."/>
            <person name="Main D."/>
            <person name="Gilbert D."/>
            <person name="Parida L."/>
            <person name="Kuhn D.N."/>
        </authorList>
    </citation>
    <scope>NUCLEOTIDE SEQUENCE [LARGE SCALE GENOMIC DNA]</scope>
    <source>
        <strain evidence="15">cv. Matina 1-6</strain>
    </source>
</reference>
<feature type="domain" description="Protein kinase" evidence="13">
    <location>
        <begin position="515"/>
        <end position="794"/>
    </location>
</feature>
<dbReference type="GO" id="GO:0005886">
    <property type="term" value="C:plasma membrane"/>
    <property type="evidence" value="ECO:0000318"/>
    <property type="project" value="GO_Central"/>
</dbReference>
<dbReference type="GO" id="GO:0005524">
    <property type="term" value="F:ATP binding"/>
    <property type="evidence" value="ECO:0007669"/>
    <property type="project" value="UniProtKB-KW"/>
</dbReference>
<evidence type="ECO:0000256" key="3">
    <source>
        <dbReference type="ARBA" id="ARBA00022679"/>
    </source>
</evidence>
<keyword evidence="11" id="KW-0325">Glycoprotein</keyword>
<evidence type="ECO:0000256" key="11">
    <source>
        <dbReference type="ARBA" id="ARBA00023180"/>
    </source>
</evidence>
<dbReference type="EMBL" id="CM001880">
    <property type="protein sequence ID" value="EOY01614.1"/>
    <property type="molecule type" value="Genomic_DNA"/>
</dbReference>
<dbReference type="InterPro" id="IPR045272">
    <property type="entry name" value="ANXUR1/2-like"/>
</dbReference>
<dbReference type="FunFam" id="3.30.200.20:FF:000039">
    <property type="entry name" value="receptor-like protein kinase FERONIA"/>
    <property type="match status" value="1"/>
</dbReference>
<dbReference type="OMA" id="HTLELIF"/>
<dbReference type="Gramene" id="EOY01614">
    <property type="protein sequence ID" value="EOY01614"/>
    <property type="gene ID" value="TCM_011463"/>
</dbReference>
<dbReference type="SUPFAM" id="SSF56112">
    <property type="entry name" value="Protein kinase-like (PK-like)"/>
    <property type="match status" value="1"/>
</dbReference>
<evidence type="ECO:0000313" key="14">
    <source>
        <dbReference type="EMBL" id="EOY01614.1"/>
    </source>
</evidence>
<dbReference type="PANTHER" id="PTHR34590:SF5">
    <property type="entry name" value="OS04G0586500 PROTEIN"/>
    <property type="match status" value="1"/>
</dbReference>
<keyword evidence="7 14" id="KW-0418">Kinase</keyword>
<organism evidence="14 15">
    <name type="scientific">Theobroma cacao</name>
    <name type="common">Cacao</name>
    <name type="synonym">Cocoa</name>
    <dbReference type="NCBI Taxonomy" id="3641"/>
    <lineage>
        <taxon>Eukaryota</taxon>
        <taxon>Viridiplantae</taxon>
        <taxon>Streptophyta</taxon>
        <taxon>Embryophyta</taxon>
        <taxon>Tracheophyta</taxon>
        <taxon>Spermatophyta</taxon>
        <taxon>Magnoliopsida</taxon>
        <taxon>eudicotyledons</taxon>
        <taxon>Gunneridae</taxon>
        <taxon>Pentapetalae</taxon>
        <taxon>rosids</taxon>
        <taxon>malvids</taxon>
        <taxon>Malvales</taxon>
        <taxon>Malvaceae</taxon>
        <taxon>Byttnerioideae</taxon>
        <taxon>Theobroma</taxon>
    </lineage>
</organism>
<keyword evidence="9 12" id="KW-1133">Transmembrane helix</keyword>
<dbReference type="InterPro" id="IPR024788">
    <property type="entry name" value="Malectin-like_Carb-bd_dom"/>
</dbReference>
<evidence type="ECO:0000256" key="2">
    <source>
        <dbReference type="ARBA" id="ARBA00022527"/>
    </source>
</evidence>
<dbReference type="AlphaFoldDB" id="A0A061EH27"/>
<evidence type="ECO:0000256" key="4">
    <source>
        <dbReference type="ARBA" id="ARBA00022692"/>
    </source>
</evidence>
<keyword evidence="5" id="KW-0732">Signal</keyword>
<dbReference type="FunFam" id="2.60.120.430:FF:000007">
    <property type="entry name" value="FERONIA receptor-like kinase"/>
    <property type="match status" value="1"/>
</dbReference>
<dbReference type="EMBL" id="CM001880">
    <property type="protein sequence ID" value="EOY01613.1"/>
    <property type="molecule type" value="Genomic_DNA"/>
</dbReference>
<dbReference type="GO" id="GO:0004714">
    <property type="term" value="F:transmembrane receptor protein tyrosine kinase activity"/>
    <property type="evidence" value="ECO:0007669"/>
    <property type="project" value="InterPro"/>
</dbReference>
<evidence type="ECO:0000256" key="7">
    <source>
        <dbReference type="ARBA" id="ARBA00022777"/>
    </source>
</evidence>
<dbReference type="Gene3D" id="1.10.510.10">
    <property type="entry name" value="Transferase(Phosphotransferase) domain 1"/>
    <property type="match status" value="1"/>
</dbReference>
<keyword evidence="2" id="KW-0723">Serine/threonine-protein kinase</keyword>
<proteinExistence type="predicted"/>
<sequence length="832" mass="93757">MIAKLSKACNVTIGIWQVIILISLGFYLHLRRSKFVSADNLAYVPSEQIFLDCGSSAEKSLLFDGRNWSSDIGSDFTAYNSDSNSTVSSASIGTAVPRVPYMTARLFYSKFSYTFNVTPGPKFIRLYFYPDSYRGLNVSESFLTVTSGHYTLLRNFSCYLTAKYLNAAYFFKEFIIHVENHTLELTFSPTLDAPNAYGFVNGIEVVSMPLHLYIRGHDVPLPFIGFLPKMIMFNNNSALETVYRATMGGQTISSAHDTGMFRTWDADETYIFGAAYGQIDIDITLSIQYSKTVPAYTAPGDVYHTARSMGQYNEINRNYNLSWFFPVDTGFKYLIRLHFCEIVPGINLENQRVFFIFINNQTAESQADVIVWSKGHGIPVYRDYVVMIPPQVVGKQDLWLELHPNIQSKPDFYDAILNGVEIFKISDYNGNLAGLNAPLDESNVQPSPAPFKKSKKGLQKQIKYSLSGAFVLFIFLLFALVLIKTKAKRKKEKHMDSSHCHSFPINDIRKATNNFDESKVIRKWDFGKVYKGTITGIDTTVAIKRGSKATTEPEFFEEIKMLSQIRHHNVLSLLGYCKEDHEMIFVYEYTDNDSLSDHLHVVGQRKKPLTWNQRLEICVGVARGLHYLHTEEKRPIVHSDINTSNILLDKNWRPKISIFGSTTTSYNSNGSDVDGSFGSPDLSYHWDKIGSEKTEVYFFGLVLLEVLSGRSAPTNLNAENDENVGGSDDYESLIPSASYCLEKGDADKLVDQHLKGKIPPESLRNFVKVTKQCLAKNGVKRPSISEVLYNLEQLQVRGGSDSNASPKGLFPQSSSDLMLGVEFSEIMMSEGR</sequence>
<evidence type="ECO:0000256" key="9">
    <source>
        <dbReference type="ARBA" id="ARBA00022989"/>
    </source>
</evidence>
<keyword evidence="4 12" id="KW-0812">Transmembrane</keyword>
<dbReference type="Gene3D" id="3.30.200.20">
    <property type="entry name" value="Phosphorylase Kinase, domain 1"/>
    <property type="match status" value="1"/>
</dbReference>
<dbReference type="FunFam" id="2.60.120.430:FF:000003">
    <property type="entry name" value="FERONIA receptor-like kinase"/>
    <property type="match status" value="1"/>
</dbReference>
<evidence type="ECO:0000313" key="15">
    <source>
        <dbReference type="Proteomes" id="UP000026915"/>
    </source>
</evidence>
<dbReference type="InterPro" id="IPR011009">
    <property type="entry name" value="Kinase-like_dom_sf"/>
</dbReference>
<keyword evidence="8" id="KW-0067">ATP-binding</keyword>
<dbReference type="PROSITE" id="PS50011">
    <property type="entry name" value="PROTEIN_KINASE_DOM"/>
    <property type="match status" value="1"/>
</dbReference>
<keyword evidence="10 12" id="KW-0472">Membrane</keyword>
<dbReference type="Pfam" id="PF07714">
    <property type="entry name" value="PK_Tyr_Ser-Thr"/>
    <property type="match status" value="1"/>
</dbReference>
<dbReference type="PANTHER" id="PTHR34590">
    <property type="entry name" value="OS03G0124300 PROTEIN-RELATED"/>
    <property type="match status" value="1"/>
</dbReference>
<dbReference type="Gene3D" id="2.60.120.430">
    <property type="entry name" value="Galactose-binding lectin"/>
    <property type="match status" value="2"/>
</dbReference>
<protein>
    <submittedName>
        <fullName evidence="14">Malectin/receptor-like protein kinase family protein, putative isoform 1</fullName>
    </submittedName>
</protein>
<dbReference type="GO" id="GO:0004672">
    <property type="term" value="F:protein kinase activity"/>
    <property type="evidence" value="ECO:0000318"/>
    <property type="project" value="GO_Central"/>
</dbReference>
<comment type="subcellular location">
    <subcellularLocation>
        <location evidence="1">Membrane</location>
        <topology evidence="1">Single-pass type I membrane protein</topology>
    </subcellularLocation>
</comment>
<keyword evidence="15" id="KW-1185">Reference proteome</keyword>
<name>A0A061EH27_THECC</name>
<evidence type="ECO:0000256" key="5">
    <source>
        <dbReference type="ARBA" id="ARBA00022729"/>
    </source>
</evidence>
<dbReference type="InterPro" id="IPR000719">
    <property type="entry name" value="Prot_kinase_dom"/>
</dbReference>
<evidence type="ECO:0000256" key="8">
    <source>
        <dbReference type="ARBA" id="ARBA00022840"/>
    </source>
</evidence>
<dbReference type="Gramene" id="EOY01613">
    <property type="protein sequence ID" value="EOY01613"/>
    <property type="gene ID" value="TCM_011463"/>
</dbReference>
<evidence type="ECO:0000256" key="12">
    <source>
        <dbReference type="SAM" id="Phobius"/>
    </source>
</evidence>
<evidence type="ECO:0000256" key="10">
    <source>
        <dbReference type="ARBA" id="ARBA00023136"/>
    </source>
</evidence>
<dbReference type="Pfam" id="PF12819">
    <property type="entry name" value="Malectin_like"/>
    <property type="match status" value="1"/>
</dbReference>
<gene>
    <name evidence="14" type="ORF">TCM_011463</name>
</gene>
<evidence type="ECO:0000256" key="6">
    <source>
        <dbReference type="ARBA" id="ARBA00022741"/>
    </source>
</evidence>
<dbReference type="InterPro" id="IPR001245">
    <property type="entry name" value="Ser-Thr/Tyr_kinase_cat_dom"/>
</dbReference>
<dbReference type="Proteomes" id="UP000026915">
    <property type="component" value="Chromosome 2"/>
</dbReference>
<accession>A0A061EH27</accession>